<dbReference type="GO" id="GO:0006749">
    <property type="term" value="P:glutathione metabolic process"/>
    <property type="evidence" value="ECO:0007669"/>
    <property type="project" value="TreeGrafter"/>
</dbReference>
<evidence type="ECO:0000256" key="8">
    <source>
        <dbReference type="PIRSR" id="PIRSR000350-4"/>
    </source>
</evidence>
<accession>A0A4P6YX83</accession>
<feature type="disulfide bond" description="Redox-active" evidence="8">
    <location>
        <begin position="40"/>
        <end position="45"/>
    </location>
</feature>
<evidence type="ECO:0000259" key="10">
    <source>
        <dbReference type="Pfam" id="PF07992"/>
    </source>
</evidence>
<name>A0A4P6YX83_9LACO</name>
<keyword evidence="3 7" id="KW-0274">FAD</keyword>
<dbReference type="Pfam" id="PF07992">
    <property type="entry name" value="Pyr_redox_2"/>
    <property type="match status" value="1"/>
</dbReference>
<dbReference type="SUPFAM" id="SSF55424">
    <property type="entry name" value="FAD/NAD-linked reductases, dimerisation (C-terminal) domain"/>
    <property type="match status" value="1"/>
</dbReference>
<dbReference type="Gene3D" id="3.50.50.60">
    <property type="entry name" value="FAD/NAD(P)-binding domain"/>
    <property type="match status" value="1"/>
</dbReference>
<feature type="binding site" evidence="7">
    <location>
        <position position="257"/>
    </location>
    <ligand>
        <name>NAD(+)</name>
        <dbReference type="ChEBI" id="CHEBI:57540"/>
    </ligand>
</feature>
<dbReference type="PRINTS" id="PR00411">
    <property type="entry name" value="PNDRDTASEI"/>
</dbReference>
<reference evidence="12" key="1">
    <citation type="submission" date="2019-03" db="EMBL/GenBank/DDBJ databases">
        <title>Weissella sp. 26KH-42 Genome sequencing.</title>
        <authorList>
            <person name="Heo J."/>
            <person name="Kim S.-J."/>
            <person name="Kim J.-S."/>
            <person name="Hong S.-B."/>
            <person name="Kwon S.-W."/>
        </authorList>
    </citation>
    <scope>NUCLEOTIDE SEQUENCE [LARGE SCALE GENOMIC DNA]</scope>
    <source>
        <strain evidence="12">26KH-42</strain>
    </source>
</reference>
<dbReference type="PRINTS" id="PR00368">
    <property type="entry name" value="FADPNR"/>
</dbReference>
<dbReference type="InterPro" id="IPR036188">
    <property type="entry name" value="FAD/NAD-bd_sf"/>
</dbReference>
<keyword evidence="12" id="KW-1185">Reference proteome</keyword>
<dbReference type="PANTHER" id="PTHR42737:SF2">
    <property type="entry name" value="GLUTATHIONE REDUCTASE"/>
    <property type="match status" value="1"/>
</dbReference>
<keyword evidence="7" id="KW-0520">NAD</keyword>
<dbReference type="OrthoDB" id="9800167at2"/>
<dbReference type="GO" id="GO:0005829">
    <property type="term" value="C:cytosol"/>
    <property type="evidence" value="ECO:0007669"/>
    <property type="project" value="TreeGrafter"/>
</dbReference>
<gene>
    <name evidence="11" type="ORF">EQG49_06505</name>
</gene>
<feature type="domain" description="FAD/NAD(P)-binding" evidence="10">
    <location>
        <begin position="3"/>
        <end position="312"/>
    </location>
</feature>
<dbReference type="InterPro" id="IPR016156">
    <property type="entry name" value="FAD/NAD-linked_Rdtase_dimer_sf"/>
</dbReference>
<dbReference type="PIRSF" id="PIRSF000350">
    <property type="entry name" value="Mercury_reductase_MerA"/>
    <property type="match status" value="1"/>
</dbReference>
<dbReference type="EMBL" id="CP037940">
    <property type="protein sequence ID" value="QBO37470.1"/>
    <property type="molecule type" value="Genomic_DNA"/>
</dbReference>
<keyword evidence="2" id="KW-0285">Flavoprotein</keyword>
<dbReference type="SUPFAM" id="SSF51905">
    <property type="entry name" value="FAD/NAD(P)-binding domain"/>
    <property type="match status" value="1"/>
</dbReference>
<dbReference type="Proteomes" id="UP000292886">
    <property type="component" value="Chromosome"/>
</dbReference>
<dbReference type="GO" id="GO:0034599">
    <property type="term" value="P:cellular response to oxidative stress"/>
    <property type="evidence" value="ECO:0007669"/>
    <property type="project" value="TreeGrafter"/>
</dbReference>
<dbReference type="GO" id="GO:0050660">
    <property type="term" value="F:flavin adenine dinucleotide binding"/>
    <property type="evidence" value="ECO:0007669"/>
    <property type="project" value="InterPro"/>
</dbReference>
<sequence>MDFDVLFIGSGQAAWNGAIPMSQAGLKVGVIEQDRFGGVCSNYGCNAKIILDRPVELQRQVQQLVGRGFNEVPALNWADMMAHKHEIIDSQSYNNENKLVKNNVTTIHGTATIVDQRTVTVGADTYTTDKLVIATGQHSHRLDIPGSEFLHDSSDFLDLATMPKHISFLGGGFVALEFATIANALGAQVDIIVRGTQVLKGFYQPYVKQLVADLSARGVRFFYNQTIAGVTQDADGLVIMSEKDLNMRTDYVVDATGRVATVAGFGLETIGVTTNQHGIVVDEYMQTNVPGVYATGDVVGKRQPKITPVAAYESQYLAKLLTGQTSAPIDYPVIPTTVFTSPRLAQVGVSPAEMTPENGYYQQKFTHVTDWYHQVGNQTSGELTLVFNAEHRLIGVVDLSDDAPDTINALAPYIELGLTAEQVERLIYIFPSVAHRAVTRL</sequence>
<organism evidence="11 12">
    <name type="scientific">Periweissella cryptocerci</name>
    <dbReference type="NCBI Taxonomy" id="2506420"/>
    <lineage>
        <taxon>Bacteria</taxon>
        <taxon>Bacillati</taxon>
        <taxon>Bacillota</taxon>
        <taxon>Bacilli</taxon>
        <taxon>Lactobacillales</taxon>
        <taxon>Lactobacillaceae</taxon>
        <taxon>Periweissella</taxon>
    </lineage>
</organism>
<feature type="domain" description="Pyridine nucleotide-disulphide oxidoreductase dimerisation" evidence="9">
    <location>
        <begin position="334"/>
        <end position="435"/>
    </location>
</feature>
<proteinExistence type="inferred from homology"/>
<dbReference type="PANTHER" id="PTHR42737">
    <property type="entry name" value="GLUTATHIONE REDUCTASE"/>
    <property type="match status" value="1"/>
</dbReference>
<keyword evidence="5" id="KW-1015">Disulfide bond</keyword>
<protein>
    <submittedName>
        <fullName evidence="11">NAD(P)/FAD-dependent oxidoreductase</fullName>
    </submittedName>
</protein>
<feature type="binding site" evidence="7">
    <location>
        <position position="297"/>
    </location>
    <ligand>
        <name>FAD</name>
        <dbReference type="ChEBI" id="CHEBI:57692"/>
    </ligand>
</feature>
<keyword evidence="7" id="KW-0547">Nucleotide-binding</keyword>
<keyword evidence="4" id="KW-0560">Oxidoreductase</keyword>
<dbReference type="InterPro" id="IPR023753">
    <property type="entry name" value="FAD/NAD-binding_dom"/>
</dbReference>
<dbReference type="InterPro" id="IPR004099">
    <property type="entry name" value="Pyr_nucl-diS_OxRdtase_dimer"/>
</dbReference>
<evidence type="ECO:0000256" key="5">
    <source>
        <dbReference type="ARBA" id="ARBA00023157"/>
    </source>
</evidence>
<evidence type="ECO:0000313" key="11">
    <source>
        <dbReference type="EMBL" id="QBO37470.1"/>
    </source>
</evidence>
<evidence type="ECO:0000313" key="12">
    <source>
        <dbReference type="Proteomes" id="UP000292886"/>
    </source>
</evidence>
<evidence type="ECO:0000256" key="6">
    <source>
        <dbReference type="ARBA" id="ARBA00023284"/>
    </source>
</evidence>
<feature type="binding site" evidence="7">
    <location>
        <begin position="170"/>
        <end position="177"/>
    </location>
    <ligand>
        <name>NAD(+)</name>
        <dbReference type="ChEBI" id="CHEBI:57540"/>
    </ligand>
</feature>
<evidence type="ECO:0000256" key="2">
    <source>
        <dbReference type="ARBA" id="ARBA00022630"/>
    </source>
</evidence>
<dbReference type="KEGG" id="wei:EQG49_06505"/>
<comment type="cofactor">
    <cofactor evidence="7">
        <name>FAD</name>
        <dbReference type="ChEBI" id="CHEBI:57692"/>
    </cofactor>
    <text evidence="7">Binds 1 FAD per subunit.</text>
</comment>
<evidence type="ECO:0000259" key="9">
    <source>
        <dbReference type="Pfam" id="PF02852"/>
    </source>
</evidence>
<dbReference type="Pfam" id="PF02852">
    <property type="entry name" value="Pyr_redox_dim"/>
    <property type="match status" value="1"/>
</dbReference>
<dbReference type="InterPro" id="IPR001100">
    <property type="entry name" value="Pyr_nuc-diS_OxRdtase"/>
</dbReference>
<dbReference type="AlphaFoldDB" id="A0A4P6YX83"/>
<dbReference type="GO" id="GO:0045454">
    <property type="term" value="P:cell redox homeostasis"/>
    <property type="evidence" value="ECO:0007669"/>
    <property type="project" value="InterPro"/>
</dbReference>
<evidence type="ECO:0000256" key="3">
    <source>
        <dbReference type="ARBA" id="ARBA00022827"/>
    </source>
</evidence>
<evidence type="ECO:0000256" key="7">
    <source>
        <dbReference type="PIRSR" id="PIRSR000350-3"/>
    </source>
</evidence>
<comment type="similarity">
    <text evidence="1">Belongs to the class-I pyridine nucleotide-disulfide oxidoreductase family.</text>
</comment>
<dbReference type="InterPro" id="IPR046952">
    <property type="entry name" value="GSHR/TRXR-like"/>
</dbReference>
<keyword evidence="6" id="KW-0676">Redox-active center</keyword>
<dbReference type="GO" id="GO:0004362">
    <property type="term" value="F:glutathione-disulfide reductase (NADPH) activity"/>
    <property type="evidence" value="ECO:0007669"/>
    <property type="project" value="TreeGrafter"/>
</dbReference>
<evidence type="ECO:0000256" key="4">
    <source>
        <dbReference type="ARBA" id="ARBA00023002"/>
    </source>
</evidence>
<evidence type="ECO:0000256" key="1">
    <source>
        <dbReference type="ARBA" id="ARBA00007532"/>
    </source>
</evidence>